<evidence type="ECO:0000259" key="3">
    <source>
        <dbReference type="Pfam" id="PF11790"/>
    </source>
</evidence>
<organism evidence="4 5">
    <name type="scientific">Cephalotrichum gorgonifer</name>
    <dbReference type="NCBI Taxonomy" id="2041049"/>
    <lineage>
        <taxon>Eukaryota</taxon>
        <taxon>Fungi</taxon>
        <taxon>Dikarya</taxon>
        <taxon>Ascomycota</taxon>
        <taxon>Pezizomycotina</taxon>
        <taxon>Sordariomycetes</taxon>
        <taxon>Hypocreomycetidae</taxon>
        <taxon>Microascales</taxon>
        <taxon>Microascaceae</taxon>
        <taxon>Cephalotrichum</taxon>
    </lineage>
</organism>
<dbReference type="AlphaFoldDB" id="A0AAE8MZ14"/>
<reference evidence="4" key="1">
    <citation type="submission" date="2018-03" db="EMBL/GenBank/DDBJ databases">
        <authorList>
            <person name="Guldener U."/>
        </authorList>
    </citation>
    <scope>NUCLEOTIDE SEQUENCE</scope>
</reference>
<sequence>MRSANTLTVLAALASTTAALNINRHGNWAKPVEERAPKCTNWVTVVETATVYAKQSQPTPTPTPTPAADNNAAAKPTPEVESTPEVIPANGAYEESSRTGESSGSGSSSTPAPLSNKVGFAYNDANLVNELVKSGVKGSWAYNWNSRDDGLDADIDYVPMLWSDRADHLNRWDANIKEMLAKGAKHILSFNEPDIKSQANLTPDAAAKAHVKYVNPYGGNGVRIGAPAVSNSNLAGEGTDWLAEFIPKCRAAGCQIDFCVAHWYSPASDDEGFLKHLQTVRDICGEDTPVWLTEFAPVDGTPADEAAAFLKRNLKVLNDLEWVERYSYFMVGGAKGRLTQGDSTQLTTEGEAYFEG</sequence>
<dbReference type="InterPro" id="IPR017853">
    <property type="entry name" value="GH"/>
</dbReference>
<dbReference type="GO" id="GO:0071966">
    <property type="term" value="P:fungal-type cell wall polysaccharide metabolic process"/>
    <property type="evidence" value="ECO:0007669"/>
    <property type="project" value="TreeGrafter"/>
</dbReference>
<feature type="chain" id="PRO_5041983393" description="Asl1-like glycosyl hydrolase catalytic domain-containing protein" evidence="2">
    <location>
        <begin position="20"/>
        <end position="356"/>
    </location>
</feature>
<protein>
    <recommendedName>
        <fullName evidence="3">Asl1-like glycosyl hydrolase catalytic domain-containing protein</fullName>
    </recommendedName>
</protein>
<dbReference type="GO" id="GO:0009277">
    <property type="term" value="C:fungal-type cell wall"/>
    <property type="evidence" value="ECO:0007669"/>
    <property type="project" value="TreeGrafter"/>
</dbReference>
<comment type="caution">
    <text evidence="4">The sequence shown here is derived from an EMBL/GenBank/DDBJ whole genome shotgun (WGS) entry which is preliminary data.</text>
</comment>
<feature type="compositionally biased region" description="Low complexity" evidence="1">
    <location>
        <begin position="66"/>
        <end position="77"/>
    </location>
</feature>
<dbReference type="EMBL" id="ONZQ02000008">
    <property type="protein sequence ID" value="SPO03426.1"/>
    <property type="molecule type" value="Genomic_DNA"/>
</dbReference>
<evidence type="ECO:0000256" key="1">
    <source>
        <dbReference type="SAM" id="MobiDB-lite"/>
    </source>
</evidence>
<evidence type="ECO:0000313" key="4">
    <source>
        <dbReference type="EMBL" id="SPO03426.1"/>
    </source>
</evidence>
<dbReference type="InterPro" id="IPR053183">
    <property type="entry name" value="ASL1"/>
</dbReference>
<dbReference type="InterPro" id="IPR024655">
    <property type="entry name" value="Asl1_glyco_hydro_catalytic"/>
</dbReference>
<dbReference type="SUPFAM" id="SSF51445">
    <property type="entry name" value="(Trans)glycosidases"/>
    <property type="match status" value="1"/>
</dbReference>
<dbReference type="PANTHER" id="PTHR34154:SF10">
    <property type="entry name" value="ASL1-LIKE GLYCOSYL HYDROLASE CATALYTIC DOMAIN-CONTAINING PROTEIN"/>
    <property type="match status" value="1"/>
</dbReference>
<evidence type="ECO:0000313" key="5">
    <source>
        <dbReference type="Proteomes" id="UP001187682"/>
    </source>
</evidence>
<dbReference type="Proteomes" id="UP001187682">
    <property type="component" value="Unassembled WGS sequence"/>
</dbReference>
<name>A0AAE8MZ14_9PEZI</name>
<feature type="compositionally biased region" description="Low complexity" evidence="1">
    <location>
        <begin position="99"/>
        <end position="110"/>
    </location>
</feature>
<dbReference type="Pfam" id="PF11790">
    <property type="entry name" value="Glyco_hydro_cc"/>
    <property type="match status" value="1"/>
</dbReference>
<feature type="region of interest" description="Disordered" evidence="1">
    <location>
        <begin position="53"/>
        <end position="112"/>
    </location>
</feature>
<accession>A0AAE8MZ14</accession>
<keyword evidence="2" id="KW-0732">Signal</keyword>
<proteinExistence type="predicted"/>
<feature type="signal peptide" evidence="2">
    <location>
        <begin position="1"/>
        <end position="19"/>
    </location>
</feature>
<feature type="domain" description="Asl1-like glycosyl hydrolase catalytic" evidence="3">
    <location>
        <begin position="119"/>
        <end position="353"/>
    </location>
</feature>
<evidence type="ECO:0000256" key="2">
    <source>
        <dbReference type="SAM" id="SignalP"/>
    </source>
</evidence>
<gene>
    <name evidence="4" type="ORF">DNG_06109</name>
</gene>
<dbReference type="Gene3D" id="3.20.20.80">
    <property type="entry name" value="Glycosidases"/>
    <property type="match status" value="1"/>
</dbReference>
<keyword evidence="5" id="KW-1185">Reference proteome</keyword>
<dbReference type="PANTHER" id="PTHR34154">
    <property type="entry name" value="ALKALI-SENSITIVE LINKAGE PROTEIN 1"/>
    <property type="match status" value="1"/>
</dbReference>